<dbReference type="InterPro" id="IPR008906">
    <property type="entry name" value="HATC_C_dom"/>
</dbReference>
<gene>
    <name evidence="3" type="primary">LOC115886123</name>
</gene>
<dbReference type="AlphaFoldDB" id="A0A6J2YAZ7"/>
<dbReference type="OrthoDB" id="6773139at2759"/>
<dbReference type="GeneID" id="115886123"/>
<dbReference type="SUPFAM" id="SSF53098">
    <property type="entry name" value="Ribonuclease H-like"/>
    <property type="match status" value="1"/>
</dbReference>
<reference evidence="3" key="1">
    <citation type="submission" date="2025-08" db="UniProtKB">
        <authorList>
            <consortium name="RefSeq"/>
        </authorList>
    </citation>
    <scope>IDENTIFICATION</scope>
    <source>
        <tissue evidence="3">Gonads</tissue>
    </source>
</reference>
<feature type="domain" description="HAT C-terminal dimerisation" evidence="1">
    <location>
        <begin position="567"/>
        <end position="643"/>
    </location>
</feature>
<dbReference type="GO" id="GO:0046983">
    <property type="term" value="F:protein dimerization activity"/>
    <property type="evidence" value="ECO:0007669"/>
    <property type="project" value="InterPro"/>
</dbReference>
<dbReference type="InterPro" id="IPR012337">
    <property type="entry name" value="RNaseH-like_sf"/>
</dbReference>
<dbReference type="Pfam" id="PF05699">
    <property type="entry name" value="Dimer_Tnp_hAT"/>
    <property type="match status" value="1"/>
</dbReference>
<dbReference type="Proteomes" id="UP000504635">
    <property type="component" value="Unplaced"/>
</dbReference>
<proteinExistence type="predicted"/>
<evidence type="ECO:0000313" key="3">
    <source>
        <dbReference type="RefSeq" id="XP_030761048.1"/>
    </source>
</evidence>
<organism evidence="2 3">
    <name type="scientific">Sitophilus oryzae</name>
    <name type="common">Rice weevil</name>
    <name type="synonym">Curculio oryzae</name>
    <dbReference type="NCBI Taxonomy" id="7048"/>
    <lineage>
        <taxon>Eukaryota</taxon>
        <taxon>Metazoa</taxon>
        <taxon>Ecdysozoa</taxon>
        <taxon>Arthropoda</taxon>
        <taxon>Hexapoda</taxon>
        <taxon>Insecta</taxon>
        <taxon>Pterygota</taxon>
        <taxon>Neoptera</taxon>
        <taxon>Endopterygota</taxon>
        <taxon>Coleoptera</taxon>
        <taxon>Polyphaga</taxon>
        <taxon>Cucujiformia</taxon>
        <taxon>Curculionidae</taxon>
        <taxon>Dryophthorinae</taxon>
        <taxon>Sitophilus</taxon>
    </lineage>
</organism>
<keyword evidence="2" id="KW-1185">Reference proteome</keyword>
<dbReference type="PANTHER" id="PTHR37162:SF1">
    <property type="entry name" value="BED-TYPE DOMAIN-CONTAINING PROTEIN"/>
    <property type="match status" value="1"/>
</dbReference>
<accession>A0A6J2YAZ7</accession>
<name>A0A6J2YAZ7_SITOR</name>
<evidence type="ECO:0000259" key="1">
    <source>
        <dbReference type="Pfam" id="PF05699"/>
    </source>
</evidence>
<dbReference type="InParanoid" id="A0A6J2YAZ7"/>
<protein>
    <submittedName>
        <fullName evidence="3">Uncharacterized protein LOC115886123 isoform X1</fullName>
    </submittedName>
</protein>
<dbReference type="PANTHER" id="PTHR37162">
    <property type="entry name" value="HAT FAMILY DIMERISATION DOMAINCONTAINING PROTEIN-RELATED"/>
    <property type="match status" value="1"/>
</dbReference>
<evidence type="ECO:0000313" key="2">
    <source>
        <dbReference type="Proteomes" id="UP000504635"/>
    </source>
</evidence>
<dbReference type="RefSeq" id="XP_030761048.1">
    <property type="nucleotide sequence ID" value="XM_030905188.1"/>
</dbReference>
<dbReference type="KEGG" id="soy:115886123"/>
<sequence>MTGLFRYFLRTMGKWAKYTKKHKSEWENESQFKGWLTRKRDGSYCNICNTDIRSHRADLIRHSQTMKHKLQANKIGTNQMCLQKLGVTVSNDALKRKEIILATYIAAHSSIRSVDHLTDILNKFSKLQPGSASVSTESQDIFHLHKTKCAAIIQNVIAPALLKQLVNDVGDMYYSLLIDESTDVSTEKLLCLNIKYYSVKDNDIKLQFLSFISVIKTTAEDLYQAVSQFLLTNKFNVQKLLGIGTDGASNMCGINNSLYTQLKTKFGLEKLVLVKCICHSLNLCSSKAAEIFADDIDFLLKETYNWFKNSTLRISKYKDIFNLININTENKFSRLTQLSTTRWLSRYRAVDKILSQYLELQTFFDIHAEKERCHTAKILSDIYKNKTNKILLTFVKPILKQIYHLNIYFQASNVDFYQAFTDTNIIIWTFARQILKPQILENLGDSIENLKNSMAYDQNYLDIDQSDFGYFFDIEIKQCDLNIEEIIQIKNKCKEFLKVLILELIKRMPSHLDLFKKIKNISPKIILNPIRPKFNELPLDFMPQDKINDIETQYRQLLSTKWDEIFENTIPEDTLEFWKKVITLKNAGGILLFDDISKFVFTLLSLPTSNAAVERSFSILNVVKCKLRNKMMLNLLNSIMIIRSYLSVNNICCKIFEPNKEMVLRFNSSMYKPQAQEVNANDINDLCSELDTPDVEEVISLCDDILSH</sequence>